<evidence type="ECO:0000256" key="7">
    <source>
        <dbReference type="SAM" id="Phobius"/>
    </source>
</evidence>
<evidence type="ECO:0000313" key="11">
    <source>
        <dbReference type="Proteomes" id="UP000293902"/>
    </source>
</evidence>
<evidence type="ECO:0000256" key="5">
    <source>
        <dbReference type="ARBA" id="ARBA00022989"/>
    </source>
</evidence>
<evidence type="ECO:0000313" key="9">
    <source>
        <dbReference type="EMBL" id="RAM00654.1"/>
    </source>
</evidence>
<feature type="transmembrane region" description="Helical" evidence="7">
    <location>
        <begin position="81"/>
        <end position="101"/>
    </location>
</feature>
<dbReference type="Proteomes" id="UP000248798">
    <property type="component" value="Unassembled WGS sequence"/>
</dbReference>
<dbReference type="GO" id="GO:0005886">
    <property type="term" value="C:plasma membrane"/>
    <property type="evidence" value="ECO:0007669"/>
    <property type="project" value="UniProtKB-SubCell"/>
</dbReference>
<name>A0A328F7M8_9BACT</name>
<dbReference type="EMBL" id="CP036313">
    <property type="protein sequence ID" value="QBH12100.1"/>
    <property type="molecule type" value="Genomic_DNA"/>
</dbReference>
<evidence type="ECO:0000256" key="1">
    <source>
        <dbReference type="ARBA" id="ARBA00004651"/>
    </source>
</evidence>
<feature type="transmembrane region" description="Helical" evidence="7">
    <location>
        <begin position="160"/>
        <end position="183"/>
    </location>
</feature>
<evidence type="ECO:0000256" key="6">
    <source>
        <dbReference type="ARBA" id="ARBA00023136"/>
    </source>
</evidence>
<dbReference type="Pfam" id="PF03994">
    <property type="entry name" value="DUF350"/>
    <property type="match status" value="2"/>
</dbReference>
<dbReference type="InterPro" id="IPR007140">
    <property type="entry name" value="DUF350"/>
</dbReference>
<evidence type="ECO:0000256" key="4">
    <source>
        <dbReference type="ARBA" id="ARBA00022692"/>
    </source>
</evidence>
<protein>
    <submittedName>
        <fullName evidence="8">DUF350 domain-containing protein</fullName>
    </submittedName>
</protein>
<dbReference type="OrthoDB" id="5416732at2"/>
<gene>
    <name evidence="9" type="ORF">DO021_17835</name>
    <name evidence="8" type="ORF">EYB58_03670</name>
</gene>
<proteinExistence type="inferred from homology"/>
<dbReference type="Proteomes" id="UP000293902">
    <property type="component" value="Chromosome"/>
</dbReference>
<keyword evidence="3" id="KW-1003">Cell membrane</keyword>
<feature type="transmembrane region" description="Helical" evidence="7">
    <location>
        <begin position="56"/>
        <end position="75"/>
    </location>
</feature>
<reference evidence="9 10" key="1">
    <citation type="submission" date="2018-06" db="EMBL/GenBank/DDBJ databases">
        <title>Complete Genome Sequence of Desulfobacter hydrogenophilus (DSM3380).</title>
        <authorList>
            <person name="Marietou A."/>
            <person name="Schreiber L."/>
            <person name="Marshall I."/>
            <person name="Jorgensen B."/>
        </authorList>
    </citation>
    <scope>NUCLEOTIDE SEQUENCE [LARGE SCALE GENOMIC DNA]</scope>
    <source>
        <strain evidence="9 10">DSM 3380</strain>
    </source>
</reference>
<dbReference type="EMBL" id="QLNI01000041">
    <property type="protein sequence ID" value="RAM00654.1"/>
    <property type="molecule type" value="Genomic_DNA"/>
</dbReference>
<dbReference type="RefSeq" id="WP_111959177.1">
    <property type="nucleotide sequence ID" value="NZ_CP036313.1"/>
</dbReference>
<keyword evidence="6 7" id="KW-0472">Membrane</keyword>
<comment type="similarity">
    <text evidence="2">Belongs to the UPF0719 family.</text>
</comment>
<reference evidence="8 11" key="2">
    <citation type="submission" date="2019-02" db="EMBL/GenBank/DDBJ databases">
        <title>Complete genome sequence of Desulfobacter hydrogenophilus AcRS1.</title>
        <authorList>
            <person name="Marietou A."/>
            <person name="Lund M.B."/>
            <person name="Marshall I.P.G."/>
            <person name="Schreiber L."/>
            <person name="Jorgensen B."/>
        </authorList>
    </citation>
    <scope>NUCLEOTIDE SEQUENCE [LARGE SCALE GENOMIC DNA]</scope>
    <source>
        <strain evidence="8 11">AcRS1</strain>
    </source>
</reference>
<keyword evidence="4 7" id="KW-0812">Transmembrane</keyword>
<evidence type="ECO:0000256" key="2">
    <source>
        <dbReference type="ARBA" id="ARBA00005779"/>
    </source>
</evidence>
<feature type="transmembrane region" description="Helical" evidence="7">
    <location>
        <begin position="6"/>
        <end position="27"/>
    </location>
</feature>
<feature type="transmembrane region" description="Helical" evidence="7">
    <location>
        <begin position="203"/>
        <end position="223"/>
    </location>
</feature>
<feature type="transmembrane region" description="Helical" evidence="7">
    <location>
        <begin position="275"/>
        <end position="295"/>
    </location>
</feature>
<evidence type="ECO:0000313" key="8">
    <source>
        <dbReference type="EMBL" id="QBH12100.1"/>
    </source>
</evidence>
<keyword evidence="11" id="KW-1185">Reference proteome</keyword>
<keyword evidence="5 7" id="KW-1133">Transmembrane helix</keyword>
<feature type="transmembrane region" description="Helical" evidence="7">
    <location>
        <begin position="235"/>
        <end position="255"/>
    </location>
</feature>
<evidence type="ECO:0000256" key="3">
    <source>
        <dbReference type="ARBA" id="ARBA00022475"/>
    </source>
</evidence>
<dbReference type="PANTHER" id="PTHR40043">
    <property type="entry name" value="UPF0719 INNER MEMBRANE PROTEIN YJFL"/>
    <property type="match status" value="1"/>
</dbReference>
<dbReference type="AlphaFoldDB" id="A0A328F7M8"/>
<organism evidence="9 10">
    <name type="scientific">Desulfobacter hydrogenophilus</name>
    <dbReference type="NCBI Taxonomy" id="2291"/>
    <lineage>
        <taxon>Bacteria</taxon>
        <taxon>Pseudomonadati</taxon>
        <taxon>Thermodesulfobacteriota</taxon>
        <taxon>Desulfobacteria</taxon>
        <taxon>Desulfobacterales</taxon>
        <taxon>Desulfobacteraceae</taxon>
        <taxon>Desulfobacter</taxon>
    </lineage>
</organism>
<evidence type="ECO:0000313" key="10">
    <source>
        <dbReference type="Proteomes" id="UP000248798"/>
    </source>
</evidence>
<comment type="subcellular location">
    <subcellularLocation>
        <location evidence="1">Cell membrane</location>
        <topology evidence="1">Multi-pass membrane protein</topology>
    </subcellularLocation>
</comment>
<dbReference type="PANTHER" id="PTHR40043:SF1">
    <property type="entry name" value="UPF0719 INNER MEMBRANE PROTEIN YJFL"/>
    <property type="match status" value="1"/>
</dbReference>
<accession>A0A328F7M8</accession>
<sequence length="296" mass="31774">MDYTATLNSMGQGLCYALVSILFIFLAKKLDDWRTKNFDDDRHIDDGNLAVGLRRAGLYLGIAIGMIGALSGESAGFRTDMLYLLVDGVLITGCLFFSRFINDFVMMGNMNNDRECVKVFILGDGRTVTGNTALGTVEAGMYIATGFILNGSMSGSGGSFVQSLGSALLFFVLGQFVLLGFGLVYEMITPFNLRDEIKQNNPAAGIALAGILIALGIILKASLSGPFTGWVNDIVGFFVYTLFGMILLIGFNALVDRFLLPTTNIATEIKEDKNVAAMVLVQATIIAVALIIAHAI</sequence>